<accession>A0A1N7EH80</accession>
<keyword evidence="3" id="KW-1185">Reference proteome</keyword>
<evidence type="ECO:0000256" key="1">
    <source>
        <dbReference type="SAM" id="MobiDB-lite"/>
    </source>
</evidence>
<feature type="compositionally biased region" description="Acidic residues" evidence="1">
    <location>
        <begin position="29"/>
        <end position="38"/>
    </location>
</feature>
<dbReference type="AlphaFoldDB" id="A0A1N7EH80"/>
<evidence type="ECO:0000313" key="2">
    <source>
        <dbReference type="EMBL" id="SIR87404.1"/>
    </source>
</evidence>
<dbReference type="OrthoDB" id="197849at2157"/>
<dbReference type="Pfam" id="PF19102">
    <property type="entry name" value="DUF5789"/>
    <property type="match status" value="1"/>
</dbReference>
<sequence>MADDKRGRDKQAHDAERRQQEREVATELEREDEIEPPVEAEKIADFEAELEELTFPATGIEIVAAIGDREIESVEGSYSIEELVPEIDEETFDSPAALRVQVQRPTVAAAMKRVVEASKTLRNTDFSWTQRKAYEKTFQELKAIDADDDDEGIQVISDWIVERIRDKETLPTSRAVRREAAKFCRANGYQVRNDEWLGI</sequence>
<evidence type="ECO:0000313" key="3">
    <source>
        <dbReference type="Proteomes" id="UP000186914"/>
    </source>
</evidence>
<dbReference type="InterPro" id="IPR043899">
    <property type="entry name" value="DUF5789"/>
</dbReference>
<protein>
    <submittedName>
        <fullName evidence="2">Uncharacterized protein</fullName>
    </submittedName>
</protein>
<dbReference type="EMBL" id="FTNO01000006">
    <property type="protein sequence ID" value="SIR87404.1"/>
    <property type="molecule type" value="Genomic_DNA"/>
</dbReference>
<feature type="compositionally biased region" description="Basic and acidic residues" evidence="1">
    <location>
        <begin position="1"/>
        <end position="28"/>
    </location>
</feature>
<dbReference type="RefSeq" id="WP_076432376.1">
    <property type="nucleotide sequence ID" value="NZ_FTNO01000006.1"/>
</dbReference>
<feature type="region of interest" description="Disordered" evidence="1">
    <location>
        <begin position="1"/>
        <end position="38"/>
    </location>
</feature>
<dbReference type="Proteomes" id="UP000186914">
    <property type="component" value="Unassembled WGS sequence"/>
</dbReference>
<proteinExistence type="predicted"/>
<reference evidence="3" key="1">
    <citation type="submission" date="2017-01" db="EMBL/GenBank/DDBJ databases">
        <authorList>
            <person name="Varghese N."/>
            <person name="Submissions S."/>
        </authorList>
    </citation>
    <scope>NUCLEOTIDE SEQUENCE [LARGE SCALE GENOMIC DNA]</scope>
    <source>
        <strain evidence="3">CGMCC 1.7737</strain>
    </source>
</reference>
<gene>
    <name evidence="2" type="ORF">SAMN05421858_4239</name>
</gene>
<name>A0A1N7EH80_9EURY</name>
<organism evidence="2 3">
    <name type="scientific">Haladaptatus litoreus</name>
    <dbReference type="NCBI Taxonomy" id="553468"/>
    <lineage>
        <taxon>Archaea</taxon>
        <taxon>Methanobacteriati</taxon>
        <taxon>Methanobacteriota</taxon>
        <taxon>Stenosarchaea group</taxon>
        <taxon>Halobacteria</taxon>
        <taxon>Halobacteriales</taxon>
        <taxon>Haladaptataceae</taxon>
        <taxon>Haladaptatus</taxon>
    </lineage>
</organism>